<dbReference type="InterPro" id="IPR002110">
    <property type="entry name" value="Ankyrin_rpt"/>
</dbReference>
<dbReference type="EMBL" id="JARKHS020014295">
    <property type="protein sequence ID" value="KAK8775294.1"/>
    <property type="molecule type" value="Genomic_DNA"/>
</dbReference>
<dbReference type="PROSITE" id="PS50297">
    <property type="entry name" value="ANK_REP_REGION"/>
    <property type="match status" value="3"/>
</dbReference>
<dbReference type="Proteomes" id="UP001321473">
    <property type="component" value="Unassembled WGS sequence"/>
</dbReference>
<feature type="repeat" description="ANK" evidence="8">
    <location>
        <begin position="173"/>
        <end position="205"/>
    </location>
</feature>
<evidence type="ECO:0008006" key="11">
    <source>
        <dbReference type="Google" id="ProtNLM"/>
    </source>
</evidence>
<keyword evidence="2" id="KW-0268">Exocytosis</keyword>
<comment type="caution">
    <text evidence="9">The sequence shown here is derived from an EMBL/GenBank/DDBJ whole genome shotgun (WGS) entry which is preliminary data.</text>
</comment>
<dbReference type="Gene3D" id="1.25.40.20">
    <property type="entry name" value="Ankyrin repeat-containing domain"/>
    <property type="match status" value="3"/>
</dbReference>
<keyword evidence="10" id="KW-1185">Reference proteome</keyword>
<organism evidence="9 10">
    <name type="scientific">Amblyomma americanum</name>
    <name type="common">Lone star tick</name>
    <dbReference type="NCBI Taxonomy" id="6943"/>
    <lineage>
        <taxon>Eukaryota</taxon>
        <taxon>Metazoa</taxon>
        <taxon>Ecdysozoa</taxon>
        <taxon>Arthropoda</taxon>
        <taxon>Chelicerata</taxon>
        <taxon>Arachnida</taxon>
        <taxon>Acari</taxon>
        <taxon>Parasitiformes</taxon>
        <taxon>Ixodida</taxon>
        <taxon>Ixodoidea</taxon>
        <taxon>Ixodidae</taxon>
        <taxon>Amblyomminae</taxon>
        <taxon>Amblyomma</taxon>
    </lineage>
</organism>
<keyword evidence="3" id="KW-1052">Target cell membrane</keyword>
<evidence type="ECO:0000313" key="9">
    <source>
        <dbReference type="EMBL" id="KAK8775294.1"/>
    </source>
</evidence>
<accession>A0AAQ4EKM7</accession>
<feature type="repeat" description="ANK" evidence="8">
    <location>
        <begin position="76"/>
        <end position="108"/>
    </location>
</feature>
<evidence type="ECO:0000256" key="5">
    <source>
        <dbReference type="ARBA" id="ARBA00023028"/>
    </source>
</evidence>
<evidence type="ECO:0000256" key="6">
    <source>
        <dbReference type="ARBA" id="ARBA00023043"/>
    </source>
</evidence>
<dbReference type="AlphaFoldDB" id="A0AAQ4EKM7"/>
<evidence type="ECO:0000256" key="1">
    <source>
        <dbReference type="ARBA" id="ARBA00004175"/>
    </source>
</evidence>
<dbReference type="Pfam" id="PF12796">
    <property type="entry name" value="Ank_2"/>
    <property type="match status" value="2"/>
</dbReference>
<evidence type="ECO:0000313" key="10">
    <source>
        <dbReference type="Proteomes" id="UP001321473"/>
    </source>
</evidence>
<feature type="repeat" description="ANK" evidence="8">
    <location>
        <begin position="529"/>
        <end position="563"/>
    </location>
</feature>
<evidence type="ECO:0000256" key="4">
    <source>
        <dbReference type="ARBA" id="ARBA00022737"/>
    </source>
</evidence>
<reference evidence="9 10" key="1">
    <citation type="journal article" date="2023" name="Arcadia Sci">
        <title>De novo assembly of a long-read Amblyomma americanum tick genome.</title>
        <authorList>
            <person name="Chou S."/>
            <person name="Poskanzer K.E."/>
            <person name="Rollins M."/>
            <person name="Thuy-Boun P.S."/>
        </authorList>
    </citation>
    <scope>NUCLEOTIDE SEQUENCE [LARGE SCALE GENOMIC DNA]</scope>
    <source>
        <strain evidence="9">F_SG_1</strain>
        <tissue evidence="9">Salivary glands</tissue>
    </source>
</reference>
<evidence type="ECO:0000256" key="3">
    <source>
        <dbReference type="ARBA" id="ARBA00022537"/>
    </source>
</evidence>
<gene>
    <name evidence="9" type="ORF">V5799_031361</name>
</gene>
<dbReference type="SMART" id="SM00248">
    <property type="entry name" value="ANK"/>
    <property type="match status" value="8"/>
</dbReference>
<evidence type="ECO:0000256" key="7">
    <source>
        <dbReference type="ARBA" id="ARBA00023298"/>
    </source>
</evidence>
<evidence type="ECO:0000256" key="2">
    <source>
        <dbReference type="ARBA" id="ARBA00022483"/>
    </source>
</evidence>
<keyword evidence="5" id="KW-0528">Neurotoxin</keyword>
<name>A0AAQ4EKM7_AMBAM</name>
<keyword evidence="7" id="KW-1053">Target membrane</keyword>
<dbReference type="GO" id="GO:0006887">
    <property type="term" value="P:exocytosis"/>
    <property type="evidence" value="ECO:0007669"/>
    <property type="project" value="UniProtKB-KW"/>
</dbReference>
<proteinExistence type="predicted"/>
<keyword evidence="4" id="KW-0677">Repeat</keyword>
<dbReference type="InterPro" id="IPR036770">
    <property type="entry name" value="Ankyrin_rpt-contain_sf"/>
</dbReference>
<sequence>MWITGARLSYLVRNKIERLTREERKAIVSRIREGCAPLFVACKKGNSDIVEYLITMCGADLEQRGVYEVTDDRSIHFVTPLWCAAVAGKLAVVKQLIDYGANVNSVSDTGSTPVRSACFMSHRDVVMYLVNHGADILKPNYNGGTCLINSVQSVSLCRFLLRRGADVNAQDVQLKTALHYAIQEHRFDTTRLLLEQRANPFLRSRYGDDALQTACLKGAAQIYEYLVTTVEYSAARRAEADELMGTTFLDEHHDVQSALFYWRRAQTLRARENVPKPLAGTPRRPAFQMAAEYANADELEALAHDLDALRNQSLLMCERILGAQHKDTVFRLMYRGAAYADSLQYQRCIDLWQYALEIRVAKDTLLHTEAGQAAAALVRLYLDMLDKKRAGLLSHDQLRLEDVLATARLLVDRIADTARLLSERPVYRRHLDNFDKLLRVLTHLLYVLHSLPKQNAAQDADVRRLAARALAQQPRSAAGDSLLHLVVSRANTMKPTAFFEEAHAHVFPDAPLAELLLECGADVEAVNEALSTPLHVAALRNNFRPDVVQMLLRHGAHLDRRNANGNQPHRMLAGISECTLNPLQHIGLQCLAARKIVERRIPFTGEVPVALEHFIRIH</sequence>
<feature type="repeat" description="ANK" evidence="8">
    <location>
        <begin position="109"/>
        <end position="141"/>
    </location>
</feature>
<dbReference type="Pfam" id="PF00023">
    <property type="entry name" value="Ank"/>
    <property type="match status" value="2"/>
</dbReference>
<dbReference type="SUPFAM" id="SSF48403">
    <property type="entry name" value="Ankyrin repeat"/>
    <property type="match status" value="2"/>
</dbReference>
<keyword evidence="6 8" id="KW-0040">ANK repeat</keyword>
<dbReference type="PANTHER" id="PTHR24173">
    <property type="entry name" value="ANKYRIN REPEAT CONTAINING"/>
    <property type="match status" value="1"/>
</dbReference>
<keyword evidence="5" id="KW-0638">Presynaptic neurotoxin</keyword>
<dbReference type="PANTHER" id="PTHR24173:SF82">
    <property type="entry name" value="FI19351P1"/>
    <property type="match status" value="1"/>
</dbReference>
<comment type="subcellular location">
    <subcellularLocation>
        <location evidence="1">Target cell membrane</location>
    </subcellularLocation>
</comment>
<dbReference type="GO" id="GO:0044231">
    <property type="term" value="C:host cell presynaptic membrane"/>
    <property type="evidence" value="ECO:0007669"/>
    <property type="project" value="UniProtKB-KW"/>
</dbReference>
<dbReference type="GO" id="GO:0044218">
    <property type="term" value="C:other organism cell membrane"/>
    <property type="evidence" value="ECO:0007669"/>
    <property type="project" value="UniProtKB-KW"/>
</dbReference>
<keyword evidence="5" id="KW-0800">Toxin</keyword>
<protein>
    <recommendedName>
        <fullName evidence="11">Ankyrin repeat protein</fullName>
    </recommendedName>
</protein>
<keyword evidence="7" id="KW-0472">Membrane</keyword>
<dbReference type="PROSITE" id="PS50088">
    <property type="entry name" value="ANK_REPEAT"/>
    <property type="match status" value="4"/>
</dbReference>
<evidence type="ECO:0000256" key="8">
    <source>
        <dbReference type="PROSITE-ProRule" id="PRU00023"/>
    </source>
</evidence>